<dbReference type="InterPro" id="IPR001647">
    <property type="entry name" value="HTH_TetR"/>
</dbReference>
<dbReference type="Gene3D" id="1.10.357.10">
    <property type="entry name" value="Tetracycline Repressor, domain 2"/>
    <property type="match status" value="1"/>
</dbReference>
<feature type="DNA-binding region" description="H-T-H motif" evidence="4">
    <location>
        <begin position="32"/>
        <end position="51"/>
    </location>
</feature>
<evidence type="ECO:0000256" key="1">
    <source>
        <dbReference type="ARBA" id="ARBA00023015"/>
    </source>
</evidence>
<evidence type="ECO:0000256" key="4">
    <source>
        <dbReference type="PROSITE-ProRule" id="PRU00335"/>
    </source>
</evidence>
<evidence type="ECO:0000256" key="3">
    <source>
        <dbReference type="ARBA" id="ARBA00023163"/>
    </source>
</evidence>
<evidence type="ECO:0000313" key="7">
    <source>
        <dbReference type="Proteomes" id="UP001239626"/>
    </source>
</evidence>
<accession>A0ABU0ECB2</accession>
<name>A0ABU0ECB2_9CELL</name>
<dbReference type="PANTHER" id="PTHR30055:SF234">
    <property type="entry name" value="HTH-TYPE TRANSCRIPTIONAL REGULATOR BETI"/>
    <property type="match status" value="1"/>
</dbReference>
<evidence type="ECO:0000256" key="2">
    <source>
        <dbReference type="ARBA" id="ARBA00023125"/>
    </source>
</evidence>
<sequence length="188" mass="20015">MTVDSETGTRGRTRKAILDAAIRVLAADPSASLGQIADAADVGRTTLHRYYPDRAELLTAVMQEAGRRLGDAAVRARLDEGTGLDAILRACQTLLQLGDLLTLMFTEVVSIDTCGLEHGFSQSLDDACARGLADGTLDTRLSPGWLQGVLWSSLYLGWSELREGTSPPHDVVGQLLLTVRKALAAPAA</sequence>
<keyword evidence="3" id="KW-0804">Transcription</keyword>
<dbReference type="SUPFAM" id="SSF46689">
    <property type="entry name" value="Homeodomain-like"/>
    <property type="match status" value="1"/>
</dbReference>
<evidence type="ECO:0000313" key="6">
    <source>
        <dbReference type="EMBL" id="MDQ0372728.1"/>
    </source>
</evidence>
<feature type="domain" description="HTH tetR-type" evidence="5">
    <location>
        <begin position="11"/>
        <end position="69"/>
    </location>
</feature>
<evidence type="ECO:0000259" key="5">
    <source>
        <dbReference type="PROSITE" id="PS50977"/>
    </source>
</evidence>
<dbReference type="PROSITE" id="PS50977">
    <property type="entry name" value="HTH_TETR_2"/>
    <property type="match status" value="1"/>
</dbReference>
<keyword evidence="2 4" id="KW-0238">DNA-binding</keyword>
<dbReference type="RefSeq" id="WP_307490354.1">
    <property type="nucleotide sequence ID" value="NZ_JAUSVB010000001.1"/>
</dbReference>
<dbReference type="Proteomes" id="UP001239626">
    <property type="component" value="Unassembled WGS sequence"/>
</dbReference>
<protein>
    <submittedName>
        <fullName evidence="6">AcrR family transcriptional regulator</fullName>
    </submittedName>
</protein>
<comment type="caution">
    <text evidence="6">The sequence shown here is derived from an EMBL/GenBank/DDBJ whole genome shotgun (WGS) entry which is preliminary data.</text>
</comment>
<proteinExistence type="predicted"/>
<reference evidence="6 7" key="1">
    <citation type="submission" date="2023-07" db="EMBL/GenBank/DDBJ databases">
        <title>Sorghum-associated microbial communities from plants grown in Nebraska, USA.</title>
        <authorList>
            <person name="Schachtman D."/>
        </authorList>
    </citation>
    <scope>NUCLEOTIDE SEQUENCE [LARGE SCALE GENOMIC DNA]</scope>
    <source>
        <strain evidence="6 7">BE332</strain>
    </source>
</reference>
<organism evidence="6 7">
    <name type="scientific">Cellulomonas humilata</name>
    <dbReference type="NCBI Taxonomy" id="144055"/>
    <lineage>
        <taxon>Bacteria</taxon>
        <taxon>Bacillati</taxon>
        <taxon>Actinomycetota</taxon>
        <taxon>Actinomycetes</taxon>
        <taxon>Micrococcales</taxon>
        <taxon>Cellulomonadaceae</taxon>
        <taxon>Cellulomonas</taxon>
    </lineage>
</organism>
<gene>
    <name evidence="6" type="ORF">J2X26_001025</name>
</gene>
<keyword evidence="7" id="KW-1185">Reference proteome</keyword>
<dbReference type="EMBL" id="JAUSVB010000001">
    <property type="protein sequence ID" value="MDQ0372728.1"/>
    <property type="molecule type" value="Genomic_DNA"/>
</dbReference>
<dbReference type="InterPro" id="IPR009057">
    <property type="entry name" value="Homeodomain-like_sf"/>
</dbReference>
<dbReference type="Pfam" id="PF00440">
    <property type="entry name" value="TetR_N"/>
    <property type="match status" value="1"/>
</dbReference>
<keyword evidence="1" id="KW-0805">Transcription regulation</keyword>
<dbReference type="InterPro" id="IPR050109">
    <property type="entry name" value="HTH-type_TetR-like_transc_reg"/>
</dbReference>
<dbReference type="PANTHER" id="PTHR30055">
    <property type="entry name" value="HTH-TYPE TRANSCRIPTIONAL REGULATOR RUTR"/>
    <property type="match status" value="1"/>
</dbReference>